<keyword evidence="1" id="KW-0732">Signal</keyword>
<feature type="domain" description="Ysc84 actin-binding" evidence="2">
    <location>
        <begin position="104"/>
        <end position="186"/>
    </location>
</feature>
<dbReference type="Proteomes" id="UP000013243">
    <property type="component" value="Chromosome"/>
</dbReference>
<dbReference type="PROSITE" id="PS51257">
    <property type="entry name" value="PROKAR_LIPOPROTEIN"/>
    <property type="match status" value="1"/>
</dbReference>
<dbReference type="KEGG" id="rmb:K529_006810"/>
<dbReference type="AlphaFoldDB" id="A0A1B1A1N3"/>
<evidence type="ECO:0000259" key="2">
    <source>
        <dbReference type="Pfam" id="PF04366"/>
    </source>
</evidence>
<evidence type="ECO:0000256" key="1">
    <source>
        <dbReference type="SAM" id="SignalP"/>
    </source>
</evidence>
<feature type="signal peptide" evidence="1">
    <location>
        <begin position="1"/>
        <end position="25"/>
    </location>
</feature>
<dbReference type="InterPro" id="IPR007461">
    <property type="entry name" value="Ysc84_actin-binding"/>
</dbReference>
<organism evidence="3 4">
    <name type="scientific">Tritonibacter mobilis F1926</name>
    <dbReference type="NCBI Taxonomy" id="1265309"/>
    <lineage>
        <taxon>Bacteria</taxon>
        <taxon>Pseudomonadati</taxon>
        <taxon>Pseudomonadota</taxon>
        <taxon>Alphaproteobacteria</taxon>
        <taxon>Rhodobacterales</taxon>
        <taxon>Paracoccaceae</taxon>
        <taxon>Tritonibacter</taxon>
    </lineage>
</organism>
<accession>A0A1B1A1N3</accession>
<dbReference type="RefSeq" id="WP_005611569.1">
    <property type="nucleotide sequence ID" value="NZ_CP015230.1"/>
</dbReference>
<name>A0A1B1A1N3_9RHOB</name>
<dbReference type="STRING" id="1265309.K529_006810"/>
<reference evidence="3 4" key="1">
    <citation type="journal article" date="2016" name="ISME J.">
        <title>Global occurrence and heterogeneity of the Roseobacter-clade species Ruegeria mobilis.</title>
        <authorList>
            <person name="Sonnenschein E."/>
            <person name="Gram L."/>
        </authorList>
    </citation>
    <scope>NUCLEOTIDE SEQUENCE [LARGE SCALE GENOMIC DNA]</scope>
    <source>
        <strain evidence="3 4">F1926</strain>
    </source>
</reference>
<protein>
    <submittedName>
        <fullName evidence="3">Twin-arginine translocation pathway signal</fullName>
    </submittedName>
</protein>
<dbReference type="GeneID" id="28249528"/>
<dbReference type="Pfam" id="PF04366">
    <property type="entry name" value="Ysc84"/>
    <property type="match status" value="1"/>
</dbReference>
<gene>
    <name evidence="3" type="ORF">K529_006810</name>
</gene>
<evidence type="ECO:0000313" key="4">
    <source>
        <dbReference type="Proteomes" id="UP000013243"/>
    </source>
</evidence>
<sequence>MDTSKSRLSRRAFTASGLAAIGATAACSNGIGNTNDVKIDARVNATLNQMYDRYPGTRDLASKSAGMLVMPLVTEAGFIFGGAYGRGALRINGATVDYYAALKGNAGLQMGAQQYSHVLFFMTDAALARFRRSSGWTAGADLEYVVMDEGDALTADTNTLTAPVVAAVFGQAGIRIGATIEGSKYTRIIP</sequence>
<dbReference type="EMBL" id="CP015230">
    <property type="protein sequence ID" value="ANP40472.1"/>
    <property type="molecule type" value="Genomic_DNA"/>
</dbReference>
<evidence type="ECO:0000313" key="3">
    <source>
        <dbReference type="EMBL" id="ANP40472.1"/>
    </source>
</evidence>
<proteinExistence type="predicted"/>
<feature type="chain" id="PRO_5008518314" evidence="1">
    <location>
        <begin position="26"/>
        <end position="190"/>
    </location>
</feature>
<dbReference type="OrthoDB" id="7847492at2"/>